<evidence type="ECO:0000313" key="3">
    <source>
        <dbReference type="Proteomes" id="UP001227192"/>
    </source>
</evidence>
<protein>
    <submittedName>
        <fullName evidence="2">Uncharacterized protein</fullName>
    </submittedName>
</protein>
<dbReference type="EMBL" id="LACB01001199">
    <property type="protein sequence ID" value="KAJ9480662.1"/>
    <property type="molecule type" value="Genomic_DNA"/>
</dbReference>
<dbReference type="Proteomes" id="UP001227192">
    <property type="component" value="Unassembled WGS sequence"/>
</dbReference>
<dbReference type="AlphaFoldDB" id="A0AAI9T4R0"/>
<evidence type="ECO:0000313" key="2">
    <source>
        <dbReference type="EMBL" id="KAJ9480662.1"/>
    </source>
</evidence>
<evidence type="ECO:0000256" key="1">
    <source>
        <dbReference type="SAM" id="MobiDB-lite"/>
    </source>
</evidence>
<comment type="caution">
    <text evidence="2">The sequence shown here is derived from an EMBL/GenBank/DDBJ whole genome shotgun (WGS) entry which is preliminary data.</text>
</comment>
<feature type="non-terminal residue" evidence="2">
    <location>
        <position position="120"/>
    </location>
</feature>
<feature type="region of interest" description="Disordered" evidence="1">
    <location>
        <begin position="63"/>
        <end position="120"/>
    </location>
</feature>
<proteinExistence type="predicted"/>
<sequence length="120" mass="12757">MDWVQIAVEEDAVTSANDRVGFIPENASSSRLVKDTAELGASRKSETSFGSCTNVHAFSEMHLPSPPPCFSVDQGKADSEIRTGHPAEVSSGHSQPNGAGPTSTSYSIGSNEKTSFRRLE</sequence>
<organism evidence="2 3">
    <name type="scientific">Penicillium thymicola</name>
    <dbReference type="NCBI Taxonomy" id="293382"/>
    <lineage>
        <taxon>Eukaryota</taxon>
        <taxon>Fungi</taxon>
        <taxon>Dikarya</taxon>
        <taxon>Ascomycota</taxon>
        <taxon>Pezizomycotina</taxon>
        <taxon>Eurotiomycetes</taxon>
        <taxon>Eurotiomycetidae</taxon>
        <taxon>Eurotiales</taxon>
        <taxon>Aspergillaceae</taxon>
        <taxon>Penicillium</taxon>
    </lineage>
</organism>
<name>A0AAI9T4R0_PENTH</name>
<reference evidence="2" key="1">
    <citation type="submission" date="2015-06" db="EMBL/GenBank/DDBJ databases">
        <authorList>
            <person name="Nguyen H."/>
        </authorList>
    </citation>
    <scope>NUCLEOTIDE SEQUENCE</scope>
    <source>
        <strain evidence="2">DAOM 180753</strain>
    </source>
</reference>
<feature type="compositionally biased region" description="Polar residues" evidence="1">
    <location>
        <begin position="91"/>
        <end position="113"/>
    </location>
</feature>
<accession>A0AAI9T4R0</accession>
<keyword evidence="3" id="KW-1185">Reference proteome</keyword>
<feature type="compositionally biased region" description="Basic and acidic residues" evidence="1">
    <location>
        <begin position="75"/>
        <end position="85"/>
    </location>
</feature>
<reference evidence="2" key="2">
    <citation type="journal article" date="2016" name="Fungal Biol.">
        <title>Ochratoxin A production by Penicillium thymicola.</title>
        <authorList>
            <person name="Nguyen H.D.T."/>
            <person name="McMullin D.R."/>
            <person name="Ponomareva E."/>
            <person name="Riley R."/>
            <person name="Pomraning K.R."/>
            <person name="Baker S.E."/>
            <person name="Seifert K.A."/>
        </authorList>
    </citation>
    <scope>NUCLEOTIDE SEQUENCE</scope>
    <source>
        <strain evidence="2">DAOM 180753</strain>
    </source>
</reference>
<gene>
    <name evidence="2" type="ORF">VN97_g12881</name>
</gene>